<dbReference type="Pfam" id="PF18052">
    <property type="entry name" value="Rx_N"/>
    <property type="match status" value="1"/>
</dbReference>
<feature type="domain" description="Disease resistance protein winged helix" evidence="9">
    <location>
        <begin position="433"/>
        <end position="500"/>
    </location>
</feature>
<dbReference type="Pfam" id="PF23559">
    <property type="entry name" value="WHD_DRP"/>
    <property type="match status" value="1"/>
</dbReference>
<evidence type="ECO:0000256" key="1">
    <source>
        <dbReference type="ARBA" id="ARBA00008894"/>
    </source>
</evidence>
<dbReference type="SUPFAM" id="SSF52540">
    <property type="entry name" value="P-loop containing nucleoside triphosphate hydrolases"/>
    <property type="match status" value="1"/>
</dbReference>
<comment type="similarity">
    <text evidence="1">Belongs to the disease resistance NB-LRR family.</text>
</comment>
<feature type="domain" description="Disease resistance N-terminal" evidence="8">
    <location>
        <begin position="13"/>
        <end position="99"/>
    </location>
</feature>
<accession>A0A7I8JYJ9</accession>
<feature type="domain" description="R13L1/DRL21-like LRR repeat region" evidence="10">
    <location>
        <begin position="704"/>
        <end position="829"/>
    </location>
</feature>
<protein>
    <submittedName>
        <fullName evidence="11">Uncharacterized protein</fullName>
    </submittedName>
</protein>
<dbReference type="AlphaFoldDB" id="A0A7I8JYJ9"/>
<gene>
    <name evidence="11" type="ORF">SI8410_01000692</name>
</gene>
<organism evidence="11 12">
    <name type="scientific">Spirodela intermedia</name>
    <name type="common">Intermediate duckweed</name>
    <dbReference type="NCBI Taxonomy" id="51605"/>
    <lineage>
        <taxon>Eukaryota</taxon>
        <taxon>Viridiplantae</taxon>
        <taxon>Streptophyta</taxon>
        <taxon>Embryophyta</taxon>
        <taxon>Tracheophyta</taxon>
        <taxon>Spermatophyta</taxon>
        <taxon>Magnoliopsida</taxon>
        <taxon>Liliopsida</taxon>
        <taxon>Araceae</taxon>
        <taxon>Lemnoideae</taxon>
        <taxon>Spirodela</taxon>
    </lineage>
</organism>
<dbReference type="GO" id="GO:0006952">
    <property type="term" value="P:defense response"/>
    <property type="evidence" value="ECO:0007669"/>
    <property type="project" value="UniProtKB-KW"/>
</dbReference>
<sequence>MIDVSQVILAPLVQVLLQNLHAILLSKLEESQKLKTDLRKMDNSLKYVQELLAREDENTERVDKRISWERNLRQIAYDANDVLDEIQTEDLRREHLLLHKIRDRCEHLVPSRRNFMHQIGDRVEQINAKLVQITENLRLGPVDRPRKKNDEIHVIGTTENLSVENSVFGRESVVERVVNMLLTGDGSDKPVLTIPLMGFGGIGKTTIAQVVYNHDHTSAYFEKKTWVYVPDGSNLTQLTKVIIECMDQPTTFTDLNRMQSIISDHLRGKRYLLVLDNLWNERSDDWAGIDKDWAVLQKALLTGGPGSRILVTTRNPTVARSTGTVGEPIVLTHLSDEDCWSLFSHHAFESEARDAHLVSVGKEIARKCRGWPEATRALGRHLRAADTSAWDHVHKVEIPAFIPDLQQSILNSLVSTYVQWPARLKQCIRFCGIFPPDHQFERDFLIRLWMAQGFLHSANRTPEEIGGEYIDSLLDRMFFRRVEDGSPTRYVMPSLVSQMAHYVSADESCLAAYNKEFKVPPNARHATLVFDQVHQRGGTRSFSVNDRSKTTIESFYGCEGLYTLLLLGSSPNLQIPQDMADRLKRLRALDLGCLEIKSLDESIGKLIHLRYLNISSPKIKKLPKSVSKLYNLQTLGLRNCKMLEKLPRTIVSLPKLRHIDLYHDEDFQEEAPCSLSSMPKGVGKLKLLTLSIFVLSSRFTRAQIQELGEMNDIQGDLRLLNLQNISKEASEANLHMKSHITRLELQWGDQQSLKSSDSMPEIVLEKLQAPKGIKELWVVGFDGRSFPKWIGDGSFSKLVKLRLSNCRVCPRLPPLGKLPVLEELSIKGMDAVEYVDCAFCGGSNGFHSLKKLSFERMKNWKGWYGEKECTFSSLSELVIKDCPQLVACHPIPQKARVLFIEA</sequence>
<evidence type="ECO:0000259" key="10">
    <source>
        <dbReference type="Pfam" id="PF25019"/>
    </source>
</evidence>
<proteinExistence type="inferred from homology"/>
<evidence type="ECO:0000256" key="6">
    <source>
        <dbReference type="ARBA" id="ARBA00022840"/>
    </source>
</evidence>
<dbReference type="OrthoDB" id="778770at2759"/>
<dbReference type="InterPro" id="IPR056789">
    <property type="entry name" value="LRR_R13L1-DRL21"/>
</dbReference>
<dbReference type="EMBL" id="LR746264">
    <property type="protein sequence ID" value="CAA7388482.1"/>
    <property type="molecule type" value="Genomic_DNA"/>
</dbReference>
<dbReference type="PANTHER" id="PTHR36766:SF40">
    <property type="entry name" value="DISEASE RESISTANCE PROTEIN RGA3"/>
    <property type="match status" value="1"/>
</dbReference>
<dbReference type="PANTHER" id="PTHR36766">
    <property type="entry name" value="PLANT BROAD-SPECTRUM MILDEW RESISTANCE PROTEIN RPW8"/>
    <property type="match status" value="1"/>
</dbReference>
<keyword evidence="4" id="KW-0547">Nucleotide-binding</keyword>
<evidence type="ECO:0000313" key="11">
    <source>
        <dbReference type="EMBL" id="CAA7388482.1"/>
    </source>
</evidence>
<evidence type="ECO:0000256" key="5">
    <source>
        <dbReference type="ARBA" id="ARBA00022821"/>
    </source>
</evidence>
<dbReference type="InterPro" id="IPR002182">
    <property type="entry name" value="NB-ARC"/>
</dbReference>
<dbReference type="PRINTS" id="PR00364">
    <property type="entry name" value="DISEASERSIST"/>
</dbReference>
<evidence type="ECO:0000256" key="2">
    <source>
        <dbReference type="ARBA" id="ARBA00022614"/>
    </source>
</evidence>
<dbReference type="SUPFAM" id="SSF52058">
    <property type="entry name" value="L domain-like"/>
    <property type="match status" value="1"/>
</dbReference>
<keyword evidence="2" id="KW-0433">Leucine-rich repeat</keyword>
<dbReference type="InterPro" id="IPR058922">
    <property type="entry name" value="WHD_DRP"/>
</dbReference>
<keyword evidence="3" id="KW-0677">Repeat</keyword>
<dbReference type="Gene3D" id="1.10.8.430">
    <property type="entry name" value="Helical domain of apoptotic protease-activating factors"/>
    <property type="match status" value="1"/>
</dbReference>
<dbReference type="InterPro" id="IPR036388">
    <property type="entry name" value="WH-like_DNA-bd_sf"/>
</dbReference>
<evidence type="ECO:0000256" key="3">
    <source>
        <dbReference type="ARBA" id="ARBA00022737"/>
    </source>
</evidence>
<dbReference type="InterPro" id="IPR041118">
    <property type="entry name" value="Rx_N"/>
</dbReference>
<dbReference type="Gene3D" id="3.80.10.10">
    <property type="entry name" value="Ribonuclease Inhibitor"/>
    <property type="match status" value="2"/>
</dbReference>
<name>A0A7I8JYJ9_SPIIN</name>
<dbReference type="InterPro" id="IPR032675">
    <property type="entry name" value="LRR_dom_sf"/>
</dbReference>
<keyword evidence="5" id="KW-0611">Plant defense</keyword>
<evidence type="ECO:0000259" key="9">
    <source>
        <dbReference type="Pfam" id="PF23559"/>
    </source>
</evidence>
<reference evidence="11" key="1">
    <citation type="submission" date="2020-02" db="EMBL/GenBank/DDBJ databases">
        <authorList>
            <person name="Scholz U."/>
            <person name="Mascher M."/>
            <person name="Fiebig A."/>
        </authorList>
    </citation>
    <scope>NUCLEOTIDE SEQUENCE</scope>
</reference>
<dbReference type="Gene3D" id="3.40.50.300">
    <property type="entry name" value="P-loop containing nucleotide triphosphate hydrolases"/>
    <property type="match status" value="1"/>
</dbReference>
<dbReference type="Proteomes" id="UP000663760">
    <property type="component" value="Chromosome 1"/>
</dbReference>
<keyword evidence="6" id="KW-0067">ATP-binding</keyword>
<dbReference type="Pfam" id="PF00931">
    <property type="entry name" value="NB-ARC"/>
    <property type="match status" value="1"/>
</dbReference>
<dbReference type="GO" id="GO:0005524">
    <property type="term" value="F:ATP binding"/>
    <property type="evidence" value="ECO:0007669"/>
    <property type="project" value="UniProtKB-KW"/>
</dbReference>
<evidence type="ECO:0000259" key="7">
    <source>
        <dbReference type="Pfam" id="PF00931"/>
    </source>
</evidence>
<dbReference type="GO" id="GO:0051707">
    <property type="term" value="P:response to other organism"/>
    <property type="evidence" value="ECO:0007669"/>
    <property type="project" value="UniProtKB-ARBA"/>
</dbReference>
<keyword evidence="12" id="KW-1185">Reference proteome</keyword>
<dbReference type="GO" id="GO:0043531">
    <property type="term" value="F:ADP binding"/>
    <property type="evidence" value="ECO:0007669"/>
    <property type="project" value="InterPro"/>
</dbReference>
<dbReference type="Gene3D" id="1.20.5.4130">
    <property type="match status" value="1"/>
</dbReference>
<dbReference type="Pfam" id="PF25019">
    <property type="entry name" value="LRR_R13L1-DRL21"/>
    <property type="match status" value="1"/>
</dbReference>
<dbReference type="InterPro" id="IPR042197">
    <property type="entry name" value="Apaf_helical"/>
</dbReference>
<evidence type="ECO:0000259" key="8">
    <source>
        <dbReference type="Pfam" id="PF18052"/>
    </source>
</evidence>
<evidence type="ECO:0000313" key="12">
    <source>
        <dbReference type="Proteomes" id="UP000663760"/>
    </source>
</evidence>
<evidence type="ECO:0000256" key="4">
    <source>
        <dbReference type="ARBA" id="ARBA00022741"/>
    </source>
</evidence>
<dbReference type="Gene3D" id="1.10.10.10">
    <property type="entry name" value="Winged helix-like DNA-binding domain superfamily/Winged helix DNA-binding domain"/>
    <property type="match status" value="1"/>
</dbReference>
<feature type="domain" description="NB-ARC" evidence="7">
    <location>
        <begin position="171"/>
        <end position="351"/>
    </location>
</feature>
<dbReference type="InterPro" id="IPR027417">
    <property type="entry name" value="P-loop_NTPase"/>
</dbReference>